<keyword evidence="1" id="KW-0812">Transmembrane</keyword>
<evidence type="ECO:0000256" key="1">
    <source>
        <dbReference type="SAM" id="Phobius"/>
    </source>
</evidence>
<feature type="transmembrane region" description="Helical" evidence="1">
    <location>
        <begin position="359"/>
        <end position="380"/>
    </location>
</feature>
<dbReference type="Proteomes" id="UP001207654">
    <property type="component" value="Unassembled WGS sequence"/>
</dbReference>
<evidence type="ECO:0000313" key="3">
    <source>
        <dbReference type="Proteomes" id="UP001207654"/>
    </source>
</evidence>
<proteinExistence type="predicted"/>
<organism evidence="2 3">
    <name type="scientific">Archangium lansingense</name>
    <dbReference type="NCBI Taxonomy" id="2995310"/>
    <lineage>
        <taxon>Bacteria</taxon>
        <taxon>Pseudomonadati</taxon>
        <taxon>Myxococcota</taxon>
        <taxon>Myxococcia</taxon>
        <taxon>Myxococcales</taxon>
        <taxon>Cystobacterineae</taxon>
        <taxon>Archangiaceae</taxon>
        <taxon>Archangium</taxon>
    </lineage>
</organism>
<protein>
    <recommendedName>
        <fullName evidence="4">Ig-like domain-containing protein</fullName>
    </recommendedName>
</protein>
<accession>A0ABT4AJ00</accession>
<name>A0ABT4AJ00_9BACT</name>
<reference evidence="2 3" key="1">
    <citation type="submission" date="2022-11" db="EMBL/GenBank/DDBJ databases">
        <title>Minimal conservation of predation-associated metabolite biosynthetic gene clusters underscores biosynthetic potential of Myxococcota including descriptions for ten novel species: Archangium lansinium sp. nov., Myxococcus landrumus sp. nov., Nannocystis bai.</title>
        <authorList>
            <person name="Ahearne A."/>
            <person name="Stevens C."/>
            <person name="Phillips K."/>
        </authorList>
    </citation>
    <scope>NUCLEOTIDE SEQUENCE [LARGE SCALE GENOMIC DNA]</scope>
    <source>
        <strain evidence="2 3">MIWBW</strain>
    </source>
</reference>
<keyword evidence="1" id="KW-1133">Transmembrane helix</keyword>
<sequence length="461" mass="49132">MLHPCIIKGVEASKRAVLQTACFAEINRNAVGVVPANEVVKQFKVDANRSQCRSDTGSPACLGRVATATKAQRAVLITLDLNETGVTAISGRVFDSQGNELGKESLAASQIPGPSKFKPDRAGWISIALAQLFTSPNISKHLPGFLDVKRYSGVPILTPEQNAGVMVDEKVPVQARLQVIQGLWPLYPERLDLTVTPSGALPNQVMEEGVYSTEWTPSEVGEYIIQASHAGVGKPTQVTVTVIQCTSGLSILTPSQDQVVMLGQEVSVRAELAMNKLPLCEKFQPPQELGLSVARSGGDARTEKLNRQQDGVYSFSWKPDADGEYFLQADGARQRSTPVRVLVMREGGGDDDKKPKKVVVPWIVAGVSAATAGVFGVLSLDAYNKLDNEYKDGAAPTPDRRDEIVALRNNYQTYLVVAGVSAGVGVGAAVVGLILGKREEPPKTASLSVGPGGVSLRVLLP</sequence>
<evidence type="ECO:0008006" key="4">
    <source>
        <dbReference type="Google" id="ProtNLM"/>
    </source>
</evidence>
<comment type="caution">
    <text evidence="2">The sequence shown here is derived from an EMBL/GenBank/DDBJ whole genome shotgun (WGS) entry which is preliminary data.</text>
</comment>
<keyword evidence="1" id="KW-0472">Membrane</keyword>
<dbReference type="RefSeq" id="WP_267540144.1">
    <property type="nucleotide sequence ID" value="NZ_JAPNKA010000001.1"/>
</dbReference>
<keyword evidence="3" id="KW-1185">Reference proteome</keyword>
<evidence type="ECO:0000313" key="2">
    <source>
        <dbReference type="EMBL" id="MCY1081551.1"/>
    </source>
</evidence>
<gene>
    <name evidence="2" type="ORF">OV287_44570</name>
</gene>
<dbReference type="EMBL" id="JAPNKA010000001">
    <property type="protein sequence ID" value="MCY1081551.1"/>
    <property type="molecule type" value="Genomic_DNA"/>
</dbReference>
<feature type="transmembrane region" description="Helical" evidence="1">
    <location>
        <begin position="414"/>
        <end position="435"/>
    </location>
</feature>